<gene>
    <name evidence="2" type="ORF">SAMN05192553_101385</name>
</gene>
<name>A0A1H6TMB2_9BACT</name>
<organism evidence="2 3">
    <name type="scientific">Cyclobacterium xiamenense</name>
    <dbReference type="NCBI Taxonomy" id="1297121"/>
    <lineage>
        <taxon>Bacteria</taxon>
        <taxon>Pseudomonadati</taxon>
        <taxon>Bacteroidota</taxon>
        <taxon>Cytophagia</taxon>
        <taxon>Cytophagales</taxon>
        <taxon>Cyclobacteriaceae</taxon>
        <taxon>Cyclobacterium</taxon>
    </lineage>
</organism>
<dbReference type="Proteomes" id="UP000199403">
    <property type="component" value="Unassembled WGS sequence"/>
</dbReference>
<protein>
    <submittedName>
        <fullName evidence="2">Uncharacterized protein</fullName>
    </submittedName>
</protein>
<dbReference type="OrthoDB" id="9904058at2"/>
<sequence length="73" mass="8578">MKRLSKICNYLSVTFFLYLLQFRYALGQADEAYADEYPLNPSRFWVVIAMIISFVVIGVAVKLLYRPRKKQNP</sequence>
<evidence type="ECO:0000313" key="3">
    <source>
        <dbReference type="Proteomes" id="UP000199403"/>
    </source>
</evidence>
<proteinExistence type="predicted"/>
<evidence type="ECO:0000256" key="1">
    <source>
        <dbReference type="SAM" id="Phobius"/>
    </source>
</evidence>
<dbReference type="RefSeq" id="WP_092168707.1">
    <property type="nucleotide sequence ID" value="NZ_FNZH01000001.1"/>
</dbReference>
<accession>A0A1H6TMB2</accession>
<feature type="transmembrane region" description="Helical" evidence="1">
    <location>
        <begin position="44"/>
        <end position="65"/>
    </location>
</feature>
<keyword evidence="3" id="KW-1185">Reference proteome</keyword>
<keyword evidence="1" id="KW-0472">Membrane</keyword>
<dbReference type="EMBL" id="FNZH01000001">
    <property type="protein sequence ID" value="SEI81209.1"/>
    <property type="molecule type" value="Genomic_DNA"/>
</dbReference>
<evidence type="ECO:0000313" key="2">
    <source>
        <dbReference type="EMBL" id="SEI81209.1"/>
    </source>
</evidence>
<dbReference type="AlphaFoldDB" id="A0A1H6TMB2"/>
<keyword evidence="1" id="KW-1133">Transmembrane helix</keyword>
<keyword evidence="1" id="KW-0812">Transmembrane</keyword>
<reference evidence="3" key="1">
    <citation type="submission" date="2016-10" db="EMBL/GenBank/DDBJ databases">
        <authorList>
            <person name="Varghese N."/>
            <person name="Submissions S."/>
        </authorList>
    </citation>
    <scope>NUCLEOTIDE SEQUENCE [LARGE SCALE GENOMIC DNA]</scope>
    <source>
        <strain evidence="3">IBRC-M 10761</strain>
    </source>
</reference>